<keyword evidence="3" id="KW-1185">Reference proteome</keyword>
<protein>
    <submittedName>
        <fullName evidence="2">Uncharacterized protein</fullName>
    </submittedName>
</protein>
<dbReference type="SUPFAM" id="SSF52540">
    <property type="entry name" value="P-loop containing nucleoside triphosphate hydrolases"/>
    <property type="match status" value="1"/>
</dbReference>
<proteinExistence type="predicted"/>
<dbReference type="SUPFAM" id="SSF48452">
    <property type="entry name" value="TPR-like"/>
    <property type="match status" value="1"/>
</dbReference>
<dbReference type="Gene3D" id="3.40.50.300">
    <property type="entry name" value="P-loop containing nucleotide triphosphate hydrolases"/>
    <property type="match status" value="1"/>
</dbReference>
<keyword evidence="1" id="KW-0175">Coiled coil</keyword>
<evidence type="ECO:0000256" key="1">
    <source>
        <dbReference type="SAM" id="Coils"/>
    </source>
</evidence>
<reference evidence="2 3" key="1">
    <citation type="submission" date="2019-09" db="EMBL/GenBank/DDBJ databases">
        <authorList>
            <person name="Depoorter E."/>
        </authorList>
    </citation>
    <scope>NUCLEOTIDE SEQUENCE [LARGE SCALE GENOMIC DNA]</scope>
    <source>
        <strain evidence="2">LMG 30113</strain>
    </source>
</reference>
<dbReference type="InterPro" id="IPR011990">
    <property type="entry name" value="TPR-like_helical_dom_sf"/>
</dbReference>
<dbReference type="AlphaFoldDB" id="A0A6P2I269"/>
<feature type="coiled-coil region" evidence="1">
    <location>
        <begin position="385"/>
        <end position="418"/>
    </location>
</feature>
<evidence type="ECO:0000313" key="3">
    <source>
        <dbReference type="Proteomes" id="UP000494330"/>
    </source>
</evidence>
<dbReference type="PANTHER" id="PTHR47691:SF3">
    <property type="entry name" value="HTH-TYPE TRANSCRIPTIONAL REGULATOR RV0890C-RELATED"/>
    <property type="match status" value="1"/>
</dbReference>
<sequence>MKNHFDSMFLEIEQCKSDVECRVRIISCIRLLLQQIDYGLLEWISQQQPAIEFQPDQVILDALRAPADGSLVDALEALLISAEQLGWVGVARILATSAHGRPAEQICGDQPRTLLGLMRGIVSIRNNGAEGHGLVGGYARDVELDALRFVIDGLADVTPILADDGVQAAIGPDRLRLRLDFIRGWAGQPALIRRIKLLGTERVRAFCQIAKDGDSRAEFNYEAANPFSNVTGRSLPAPIIWNNSWEPFVYLPDRTTDSFTGRDPQLIELKDWINDIDSRACLIHGDGGYGKTTLALEFLHRVLDEEVDVDWRPQMILFYTAKRWQWGLNGLEPIAAGQPHLLELLAHLHILFFGKYPSTDFYRFNVPQAAINLQSKIKSELKLERKEILIVIDNAETLIESEEERAVLRKELQEISRRVGRVMLTSRRWEQIEAYPVAVDILTEREALAFLRDRAEKLNIKIVKKASDTDILESVKKLERRPIVLAAFANALVDPALKKIDQAASQVATMLRKDLGEFLFSDAWARLSQDVRRLLLLMTRVGDVHDDQSLKICADVAGVSAQIAEAALQESGGIASMINVQGSLQIAFSKNFLEYARDKQVMTSAGAKSPNTEEIAKARADYSAFVQKAQRFSGDRFPQAFRTPQAKAAHRARQEGDLVEARRLYDAAVMTDSTNGWLLNRFAFFLSHDARDNEAALHQAQKAVELLPSEGEVWYTRGLIEARLGLVRECETSLAKAQQFGIASVRCSMQRAWAYLKARPRQLGLAEKEINTLKNYLQSNVKDVRLQEEIRLLEGRLRYLRDRFKE</sequence>
<dbReference type="EMBL" id="CABVQD010000002">
    <property type="protein sequence ID" value="VWB24692.1"/>
    <property type="molecule type" value="Genomic_DNA"/>
</dbReference>
<name>A0A6P2I269_9BURK</name>
<accession>A0A6P2I269</accession>
<dbReference type="InterPro" id="IPR027417">
    <property type="entry name" value="P-loop_NTPase"/>
</dbReference>
<dbReference type="Gene3D" id="1.25.40.10">
    <property type="entry name" value="Tetratricopeptide repeat domain"/>
    <property type="match status" value="1"/>
</dbReference>
<dbReference type="Proteomes" id="UP000494330">
    <property type="component" value="Unassembled WGS sequence"/>
</dbReference>
<evidence type="ECO:0000313" key="2">
    <source>
        <dbReference type="EMBL" id="VWB24692.1"/>
    </source>
</evidence>
<organism evidence="2 3">
    <name type="scientific">Burkholderia paludis</name>
    <dbReference type="NCBI Taxonomy" id="1506587"/>
    <lineage>
        <taxon>Bacteria</taxon>
        <taxon>Pseudomonadati</taxon>
        <taxon>Pseudomonadota</taxon>
        <taxon>Betaproteobacteria</taxon>
        <taxon>Burkholderiales</taxon>
        <taxon>Burkholderiaceae</taxon>
        <taxon>Burkholderia</taxon>
        <taxon>Burkholderia cepacia complex</taxon>
    </lineage>
</organism>
<dbReference type="PANTHER" id="PTHR47691">
    <property type="entry name" value="REGULATOR-RELATED"/>
    <property type="match status" value="1"/>
</dbReference>
<gene>
    <name evidence="2" type="ORF">BPA30113_00871</name>
</gene>